<protein>
    <recommendedName>
        <fullName evidence="3">BTB domain-containing protein</fullName>
    </recommendedName>
</protein>
<name>A0A2S6CL79_9PEZI</name>
<comment type="caution">
    <text evidence="1">The sequence shown here is derived from an EMBL/GenBank/DDBJ whole genome shotgun (WGS) entry which is preliminary data.</text>
</comment>
<evidence type="ECO:0000313" key="2">
    <source>
        <dbReference type="Proteomes" id="UP000237631"/>
    </source>
</evidence>
<organism evidence="1 2">
    <name type="scientific">Cercospora berteroae</name>
    <dbReference type="NCBI Taxonomy" id="357750"/>
    <lineage>
        <taxon>Eukaryota</taxon>
        <taxon>Fungi</taxon>
        <taxon>Dikarya</taxon>
        <taxon>Ascomycota</taxon>
        <taxon>Pezizomycotina</taxon>
        <taxon>Dothideomycetes</taxon>
        <taxon>Dothideomycetidae</taxon>
        <taxon>Mycosphaerellales</taxon>
        <taxon>Mycosphaerellaceae</taxon>
        <taxon>Cercospora</taxon>
    </lineage>
</organism>
<dbReference type="EMBL" id="PNEN01000266">
    <property type="protein sequence ID" value="PPJ60482.1"/>
    <property type="molecule type" value="Genomic_DNA"/>
</dbReference>
<keyword evidence="2" id="KW-1185">Reference proteome</keyword>
<accession>A0A2S6CL79</accession>
<evidence type="ECO:0000313" key="1">
    <source>
        <dbReference type="EMBL" id="PPJ60482.1"/>
    </source>
</evidence>
<dbReference type="STRING" id="357750.A0A2S6CL79"/>
<evidence type="ECO:0008006" key="3">
    <source>
        <dbReference type="Google" id="ProtNLM"/>
    </source>
</evidence>
<proteinExistence type="predicted"/>
<reference evidence="2" key="1">
    <citation type="journal article" date="2017" name="bioRxiv">
        <title>Conservation of a gene cluster reveals novel cercosporin biosynthetic mechanisms and extends production to the genus Colletotrichum.</title>
        <authorList>
            <person name="de Jonge R."/>
            <person name="Ebert M.K."/>
            <person name="Huitt-Roehl C.R."/>
            <person name="Pal P."/>
            <person name="Suttle J.C."/>
            <person name="Spanner R.E."/>
            <person name="Neubauer J.D."/>
            <person name="Jurick W.M.II."/>
            <person name="Stott K.A."/>
            <person name="Secor G.A."/>
            <person name="Thomma B.P.H.J."/>
            <person name="Van de Peer Y."/>
            <person name="Townsend C.A."/>
            <person name="Bolton M.D."/>
        </authorList>
    </citation>
    <scope>NUCLEOTIDE SEQUENCE [LARGE SCALE GENOMIC DNA]</scope>
    <source>
        <strain evidence="2">CBS538.71</strain>
    </source>
</reference>
<gene>
    <name evidence="1" type="ORF">CBER1_03183</name>
</gene>
<dbReference type="OrthoDB" id="5361286at2759"/>
<sequence>MAEVHEVVPDGDVRLIFGSEENGNSTHILVSPVVLSFGSPEGATLASGTRLDLPLPEDCPEGMLAICEVMHMKTPTYPTPSVDSLLQVALLVDKYDCRAAMCFAMKIWMQSVEGKLLVRDSLNLFIIAYLMDFRKSFSKYGRVLVADTEPEFNLTPPDCIPETLQRAIETLSDSRQQLRKELVSKFEEVIDEECAGSDDFIGACDEDCDYFSTRLYNFMAKLKKTPLWPLTRSMDQSLQNILAALLKFPSEWAEAVSPCDDGLYQDNCNEQTTSIIKD</sequence>
<dbReference type="Proteomes" id="UP000237631">
    <property type="component" value="Unassembled WGS sequence"/>
</dbReference>
<dbReference type="AlphaFoldDB" id="A0A2S6CL79"/>